<dbReference type="AlphaFoldDB" id="A0A8C4RB22"/>
<dbReference type="SMART" id="SM00593">
    <property type="entry name" value="RUN"/>
    <property type="match status" value="1"/>
</dbReference>
<keyword evidence="1" id="KW-0175">Coiled coil</keyword>
<dbReference type="InterPro" id="IPR004012">
    <property type="entry name" value="Run_dom"/>
</dbReference>
<dbReference type="InterPro" id="IPR047329">
    <property type="entry name" value="RUN_SNX29"/>
</dbReference>
<feature type="coiled-coil region" evidence="1">
    <location>
        <begin position="456"/>
        <end position="490"/>
    </location>
</feature>
<dbReference type="Gene3D" id="1.20.58.900">
    <property type="match status" value="1"/>
</dbReference>
<evidence type="ECO:0000313" key="5">
    <source>
        <dbReference type="Proteomes" id="UP000694388"/>
    </source>
</evidence>
<feature type="domain" description="RUN" evidence="3">
    <location>
        <begin position="54"/>
        <end position="196"/>
    </location>
</feature>
<evidence type="ECO:0000313" key="4">
    <source>
        <dbReference type="Ensembl" id="ENSEBUP00000027517.1"/>
    </source>
</evidence>
<dbReference type="SUPFAM" id="SSF140741">
    <property type="entry name" value="RUN domain-like"/>
    <property type="match status" value="1"/>
</dbReference>
<evidence type="ECO:0000256" key="2">
    <source>
        <dbReference type="SAM" id="MobiDB-lite"/>
    </source>
</evidence>
<sequence length="708" mass="78582">MTVRKQPSSTPRAHVHRLLGAVCREAERQALLVRLLDAVKQCQIRFGGKKEIAFDSDSRVVCLCAQLEAVLQHGMKKGICGLSSAIRKVTSTHSKVNTVPVFWHFVHEHLRHHDLQHLLSLSAVHTDTGRGRAWLRSSLNEHSLEKCLVSMLADRIHLKMFYEDWAFLMDDERASMLPTMAAGLKPIVFAINIDNEDLNGSGRGGTSISDLVRDSTHGVTTRLRESAITQGVGSFIREFTITGAGGNSVSTPISISEPVPIVITTAAGREAEDGKWKSTRPRQRRAPPTIVSFDAEDESDVGTEIQEREQGDGWSQELDTRDHEASSLTKDRASLESGEIADNERQEDEENADDVYGISLEQDSGGESQESCRFDVGSNDGLSLLHGAADSSILYPLSPPSEPASEQADEGSIRERPSAALALELAQRGSGTQHGTYLLSSQKDASGQSSTEAMSVEELREAVVAMVNLKDELEEQNRSLRSLLEAEMGHSARLRCDHDSLTRQLVQAEECHTTRVQTLARENEVLKVQLKKYVAAVQMLKREGNLGGGVLGLGESEPSPPEHRLSVDVEELAAMYERKLIEVAEMHGELIEFNEKLQRSLCVKDVLIQQMRNELVDLRGPLMRRGNVAINSPSDLLAVFTESLQQKAQVLQPSCDVFRLRMLCQSFMRFFIFSSKKDTNRFLRCNAYPASLRSRSLNQMPHSIYHVQ</sequence>
<dbReference type="OMA" id="HYRVETS"/>
<reference evidence="4" key="2">
    <citation type="submission" date="2025-09" db="UniProtKB">
        <authorList>
            <consortium name="Ensembl"/>
        </authorList>
    </citation>
    <scope>IDENTIFICATION</scope>
</reference>
<dbReference type="Proteomes" id="UP000694388">
    <property type="component" value="Unplaced"/>
</dbReference>
<keyword evidence="5" id="KW-1185">Reference proteome</keyword>
<dbReference type="PANTHER" id="PTHR47194">
    <property type="entry name" value="SORTING NEXIN-29-RELATED"/>
    <property type="match status" value="1"/>
</dbReference>
<dbReference type="GeneTree" id="ENSGT00730000110975"/>
<evidence type="ECO:0000256" key="1">
    <source>
        <dbReference type="SAM" id="Coils"/>
    </source>
</evidence>
<reference evidence="4" key="1">
    <citation type="submission" date="2025-08" db="UniProtKB">
        <authorList>
            <consortium name="Ensembl"/>
        </authorList>
    </citation>
    <scope>IDENTIFICATION</scope>
</reference>
<evidence type="ECO:0000259" key="3">
    <source>
        <dbReference type="PROSITE" id="PS50826"/>
    </source>
</evidence>
<accession>A0A8C4RB22</accession>
<feature type="region of interest" description="Disordered" evidence="2">
    <location>
        <begin position="265"/>
        <end position="353"/>
    </location>
</feature>
<dbReference type="Ensembl" id="ENSEBUT00000028093.1">
    <property type="protein sequence ID" value="ENSEBUP00000027517.1"/>
    <property type="gene ID" value="ENSEBUG00000016844.1"/>
</dbReference>
<dbReference type="Pfam" id="PF02759">
    <property type="entry name" value="RUN"/>
    <property type="match status" value="1"/>
</dbReference>
<organism evidence="4 5">
    <name type="scientific">Eptatretus burgeri</name>
    <name type="common">Inshore hagfish</name>
    <dbReference type="NCBI Taxonomy" id="7764"/>
    <lineage>
        <taxon>Eukaryota</taxon>
        <taxon>Metazoa</taxon>
        <taxon>Chordata</taxon>
        <taxon>Craniata</taxon>
        <taxon>Vertebrata</taxon>
        <taxon>Cyclostomata</taxon>
        <taxon>Myxini</taxon>
        <taxon>Myxiniformes</taxon>
        <taxon>Myxinidae</taxon>
        <taxon>Eptatretinae</taxon>
        <taxon>Eptatretus</taxon>
    </lineage>
</organism>
<name>A0A8C4RB22_EPTBU</name>
<feature type="region of interest" description="Disordered" evidence="2">
    <location>
        <begin position="432"/>
        <end position="451"/>
    </location>
</feature>
<dbReference type="CDD" id="cd17689">
    <property type="entry name" value="RUN_SNX29"/>
    <property type="match status" value="1"/>
</dbReference>
<proteinExistence type="predicted"/>
<dbReference type="PROSITE" id="PS50826">
    <property type="entry name" value="RUN"/>
    <property type="match status" value="1"/>
</dbReference>
<feature type="compositionally biased region" description="Basic and acidic residues" evidence="2">
    <location>
        <begin position="318"/>
        <end position="334"/>
    </location>
</feature>
<protein>
    <submittedName>
        <fullName evidence="4">Sorting nexin 29</fullName>
    </submittedName>
</protein>
<feature type="region of interest" description="Disordered" evidence="2">
    <location>
        <begin position="393"/>
        <end position="414"/>
    </location>
</feature>
<dbReference type="PANTHER" id="PTHR47194:SF3">
    <property type="entry name" value="SORTING NEXIN 29"/>
    <property type="match status" value="1"/>
</dbReference>
<dbReference type="InterPro" id="IPR037213">
    <property type="entry name" value="Run_dom_sf"/>
</dbReference>
<feature type="compositionally biased region" description="Acidic residues" evidence="2">
    <location>
        <begin position="339"/>
        <end position="353"/>
    </location>
</feature>